<evidence type="ECO:0000313" key="4">
    <source>
        <dbReference type="EMBL" id="EQC29803.1"/>
    </source>
</evidence>
<name>T0RC53_SAPDV</name>
<evidence type="ECO:0000313" key="5">
    <source>
        <dbReference type="Proteomes" id="UP000030762"/>
    </source>
</evidence>
<evidence type="ECO:0000256" key="1">
    <source>
        <dbReference type="SAM" id="MobiDB-lite"/>
    </source>
</evidence>
<dbReference type="EMBL" id="JH767180">
    <property type="protein sequence ID" value="EQC29803.1"/>
    <property type="molecule type" value="Genomic_DNA"/>
</dbReference>
<sequence>MRIVDIALLAIAGLVAGQSDDATLPACDASVRVTYTTKYKPFFEACSNVTGGIDTMLSSPLYCKTPACISAMEVAHSVLSTCTPAAGSNVYFTPGKHCAPECVNKATQIRTIRSQCLSTKPGELGLCYQCKNYAIEVKAFRAICEVMDTVEALRNDANITAASAVCFTPPPTTLPPSSDSNSTTYVIIGCVVGILLVAAVLFVCLRKKTPKGDVYTSAGNTTNGSGNLHSMRLRSGETTNQTGNTRVANDIRFDAELSQFRIPQQEIQNISLLNKAGYQ</sequence>
<organism evidence="4 5">
    <name type="scientific">Saprolegnia diclina (strain VS20)</name>
    <dbReference type="NCBI Taxonomy" id="1156394"/>
    <lineage>
        <taxon>Eukaryota</taxon>
        <taxon>Sar</taxon>
        <taxon>Stramenopiles</taxon>
        <taxon>Oomycota</taxon>
        <taxon>Saprolegniomycetes</taxon>
        <taxon>Saprolegniales</taxon>
        <taxon>Saprolegniaceae</taxon>
        <taxon>Saprolegnia</taxon>
    </lineage>
</organism>
<keyword evidence="2" id="KW-0812">Transmembrane</keyword>
<dbReference type="RefSeq" id="XP_008616642.1">
    <property type="nucleotide sequence ID" value="XM_008618420.1"/>
</dbReference>
<reference evidence="4 5" key="1">
    <citation type="submission" date="2012-04" db="EMBL/GenBank/DDBJ databases">
        <title>The Genome Sequence of Saprolegnia declina VS20.</title>
        <authorList>
            <consortium name="The Broad Institute Genome Sequencing Platform"/>
            <person name="Russ C."/>
            <person name="Nusbaum C."/>
            <person name="Tyler B."/>
            <person name="van West P."/>
            <person name="Dieguez-Uribeondo J."/>
            <person name="de Bruijn I."/>
            <person name="Tripathy S."/>
            <person name="Jiang R."/>
            <person name="Young S.K."/>
            <person name="Zeng Q."/>
            <person name="Gargeya S."/>
            <person name="Fitzgerald M."/>
            <person name="Haas B."/>
            <person name="Abouelleil A."/>
            <person name="Alvarado L."/>
            <person name="Arachchi H.M."/>
            <person name="Berlin A."/>
            <person name="Chapman S.B."/>
            <person name="Goldberg J."/>
            <person name="Griggs A."/>
            <person name="Gujja S."/>
            <person name="Hansen M."/>
            <person name="Howarth C."/>
            <person name="Imamovic A."/>
            <person name="Larimer J."/>
            <person name="McCowen C."/>
            <person name="Montmayeur A."/>
            <person name="Murphy C."/>
            <person name="Neiman D."/>
            <person name="Pearson M."/>
            <person name="Priest M."/>
            <person name="Roberts A."/>
            <person name="Saif S."/>
            <person name="Shea T."/>
            <person name="Sisk P."/>
            <person name="Sykes S."/>
            <person name="Wortman J."/>
            <person name="Nusbaum C."/>
            <person name="Birren B."/>
        </authorList>
    </citation>
    <scope>NUCLEOTIDE SEQUENCE [LARGE SCALE GENOMIC DNA]</scope>
    <source>
        <strain evidence="4 5">VS20</strain>
    </source>
</reference>
<dbReference type="Proteomes" id="UP000030762">
    <property type="component" value="Unassembled WGS sequence"/>
</dbReference>
<evidence type="ECO:0000256" key="2">
    <source>
        <dbReference type="SAM" id="Phobius"/>
    </source>
</evidence>
<feature type="signal peptide" evidence="3">
    <location>
        <begin position="1"/>
        <end position="17"/>
    </location>
</feature>
<keyword evidence="2" id="KW-1133">Transmembrane helix</keyword>
<dbReference type="GeneID" id="19953076"/>
<feature type="region of interest" description="Disordered" evidence="1">
    <location>
        <begin position="216"/>
        <end position="243"/>
    </location>
</feature>
<gene>
    <name evidence="4" type="ORF">SDRG_12349</name>
</gene>
<evidence type="ECO:0000256" key="3">
    <source>
        <dbReference type="SAM" id="SignalP"/>
    </source>
</evidence>
<keyword evidence="3" id="KW-0732">Signal</keyword>
<feature type="transmembrane region" description="Helical" evidence="2">
    <location>
        <begin position="185"/>
        <end position="205"/>
    </location>
</feature>
<feature type="chain" id="PRO_5004583863" evidence="3">
    <location>
        <begin position="18"/>
        <end position="279"/>
    </location>
</feature>
<accession>T0RC53</accession>
<dbReference type="InParanoid" id="T0RC53"/>
<dbReference type="VEuPathDB" id="FungiDB:SDRG_12349"/>
<keyword evidence="5" id="KW-1185">Reference proteome</keyword>
<dbReference type="AlphaFoldDB" id="T0RC53"/>
<feature type="compositionally biased region" description="Polar residues" evidence="1">
    <location>
        <begin position="217"/>
        <end position="228"/>
    </location>
</feature>
<protein>
    <submittedName>
        <fullName evidence="4">Uncharacterized protein</fullName>
    </submittedName>
</protein>
<proteinExistence type="predicted"/>
<keyword evidence="2" id="KW-0472">Membrane</keyword>